<evidence type="ECO:0000259" key="7">
    <source>
        <dbReference type="PROSITE" id="PS50076"/>
    </source>
</evidence>
<dbReference type="Proteomes" id="UP001174909">
    <property type="component" value="Unassembled WGS sequence"/>
</dbReference>
<dbReference type="InterPro" id="IPR001623">
    <property type="entry name" value="DnaJ_domain"/>
</dbReference>
<comment type="subcellular location">
    <subcellularLocation>
        <location evidence="1">Membrane</location>
        <topology evidence="1">Lipid-anchor</topology>
    </subcellularLocation>
</comment>
<dbReference type="SMART" id="SM00271">
    <property type="entry name" value="DnaJ"/>
    <property type="match status" value="1"/>
</dbReference>
<dbReference type="SUPFAM" id="SSF46565">
    <property type="entry name" value="Chaperone J-domain"/>
    <property type="match status" value="1"/>
</dbReference>
<keyword evidence="3" id="KW-0564">Palmitate</keyword>
<feature type="compositionally biased region" description="Polar residues" evidence="6">
    <location>
        <begin position="11"/>
        <end position="21"/>
    </location>
</feature>
<dbReference type="PANTHER" id="PTHR44027:SF7">
    <property type="entry name" value="DNAJ HOMOLOG SUBFAMILY C MEMBER 5 HOMOLOG"/>
    <property type="match status" value="1"/>
</dbReference>
<dbReference type="PRINTS" id="PR00625">
    <property type="entry name" value="JDOMAIN"/>
</dbReference>
<dbReference type="InterPro" id="IPR036869">
    <property type="entry name" value="J_dom_sf"/>
</dbReference>
<organism evidence="8 9">
    <name type="scientific">Geodia barretti</name>
    <name type="common">Barrett's horny sponge</name>
    <dbReference type="NCBI Taxonomy" id="519541"/>
    <lineage>
        <taxon>Eukaryota</taxon>
        <taxon>Metazoa</taxon>
        <taxon>Porifera</taxon>
        <taxon>Demospongiae</taxon>
        <taxon>Heteroscleromorpha</taxon>
        <taxon>Tetractinellida</taxon>
        <taxon>Astrophorina</taxon>
        <taxon>Geodiidae</taxon>
        <taxon>Geodia</taxon>
    </lineage>
</organism>
<dbReference type="PANTHER" id="PTHR44027">
    <property type="entry name" value="DNAJ HOMOLOG SUBFAMILY C MEMBER 5 HOMOLOG"/>
    <property type="match status" value="1"/>
</dbReference>
<gene>
    <name evidence="8" type="ORF">GBAR_LOCUS19108</name>
</gene>
<evidence type="ECO:0000256" key="3">
    <source>
        <dbReference type="ARBA" id="ARBA00023139"/>
    </source>
</evidence>
<evidence type="ECO:0000256" key="6">
    <source>
        <dbReference type="SAM" id="MobiDB-lite"/>
    </source>
</evidence>
<keyword evidence="2" id="KW-0472">Membrane</keyword>
<name>A0AA35SPJ7_GEOBA</name>
<dbReference type="Pfam" id="PF00226">
    <property type="entry name" value="DnaJ"/>
    <property type="match status" value="1"/>
</dbReference>
<evidence type="ECO:0000256" key="5">
    <source>
        <dbReference type="ARBA" id="ARBA00023288"/>
    </source>
</evidence>
<proteinExistence type="predicted"/>
<keyword evidence="4" id="KW-0143">Chaperone</keyword>
<comment type="caution">
    <text evidence="8">The sequence shown here is derived from an EMBL/GenBank/DDBJ whole genome shotgun (WGS) entry which is preliminary data.</text>
</comment>
<dbReference type="CDD" id="cd06257">
    <property type="entry name" value="DnaJ"/>
    <property type="match status" value="1"/>
</dbReference>
<dbReference type="EMBL" id="CASHTH010002700">
    <property type="protein sequence ID" value="CAI8033885.1"/>
    <property type="molecule type" value="Genomic_DNA"/>
</dbReference>
<dbReference type="Gene3D" id="1.10.287.110">
    <property type="entry name" value="DnaJ domain"/>
    <property type="match status" value="1"/>
</dbReference>
<feature type="region of interest" description="Disordered" evidence="6">
    <location>
        <begin position="1"/>
        <end position="24"/>
    </location>
</feature>
<protein>
    <submittedName>
        <fullName evidence="8">DnaJ homolog subfamily C member 5</fullName>
    </submittedName>
</protein>
<evidence type="ECO:0000313" key="8">
    <source>
        <dbReference type="EMBL" id="CAI8033885.1"/>
    </source>
</evidence>
<feature type="domain" description="J" evidence="7">
    <location>
        <begin position="18"/>
        <end position="83"/>
    </location>
</feature>
<dbReference type="GO" id="GO:0005737">
    <property type="term" value="C:cytoplasm"/>
    <property type="evidence" value="ECO:0007669"/>
    <property type="project" value="UniProtKB-ARBA"/>
</dbReference>
<evidence type="ECO:0000313" key="9">
    <source>
        <dbReference type="Proteomes" id="UP001174909"/>
    </source>
</evidence>
<sequence length="186" mass="21308">MEDDRKPRPRANSTAGESLYQSLGVPKGATEEEIKKAYKKLALKWHPDKNRENPDAEEIFKEVNNAKTILLNEKKRRIYDQYGSMGLKLAEQVGEDNLDLYMCLDSKLMKCCCITSFFLTCCCFFCFCCYCFCCCCCCGLGRPKEEDGIYVDPEDLLEVDEEEIIQTQPTADYHSIESDKQLIPLS</sequence>
<reference evidence="8" key="1">
    <citation type="submission" date="2023-03" db="EMBL/GenBank/DDBJ databases">
        <authorList>
            <person name="Steffen K."/>
            <person name="Cardenas P."/>
        </authorList>
    </citation>
    <scope>NUCLEOTIDE SEQUENCE</scope>
</reference>
<accession>A0AA35SPJ7</accession>
<dbReference type="PROSITE" id="PS50076">
    <property type="entry name" value="DNAJ_2"/>
    <property type="match status" value="1"/>
</dbReference>
<dbReference type="GO" id="GO:0016020">
    <property type="term" value="C:membrane"/>
    <property type="evidence" value="ECO:0007669"/>
    <property type="project" value="UniProtKB-SubCell"/>
</dbReference>
<evidence type="ECO:0000256" key="4">
    <source>
        <dbReference type="ARBA" id="ARBA00023186"/>
    </source>
</evidence>
<keyword evidence="5" id="KW-0449">Lipoprotein</keyword>
<evidence type="ECO:0000256" key="2">
    <source>
        <dbReference type="ARBA" id="ARBA00023136"/>
    </source>
</evidence>
<dbReference type="AlphaFoldDB" id="A0AA35SPJ7"/>
<evidence type="ECO:0000256" key="1">
    <source>
        <dbReference type="ARBA" id="ARBA00004635"/>
    </source>
</evidence>
<keyword evidence="9" id="KW-1185">Reference proteome</keyword>
<dbReference type="InterPro" id="IPR051434">
    <property type="entry name" value="DnaJ_C_subfamily_member5"/>
</dbReference>